<evidence type="ECO:0000313" key="13">
    <source>
        <dbReference type="EMBL" id="SUI49199.1"/>
    </source>
</evidence>
<dbReference type="GO" id="GO:0005737">
    <property type="term" value="C:cytoplasm"/>
    <property type="evidence" value="ECO:0007669"/>
    <property type="project" value="UniProtKB-SubCell"/>
</dbReference>
<evidence type="ECO:0000256" key="2">
    <source>
        <dbReference type="ARBA" id="ARBA00004496"/>
    </source>
</evidence>
<evidence type="ECO:0000256" key="11">
    <source>
        <dbReference type="ARBA" id="ARBA00065734"/>
    </source>
</evidence>
<dbReference type="PRINTS" id="PR00420">
    <property type="entry name" value="RNGMNOXGNASE"/>
</dbReference>
<dbReference type="GO" id="GO:0071949">
    <property type="term" value="F:FAD binding"/>
    <property type="evidence" value="ECO:0007669"/>
    <property type="project" value="InterPro"/>
</dbReference>
<reference evidence="13 14" key="1">
    <citation type="submission" date="2018-06" db="EMBL/GenBank/DDBJ databases">
        <authorList>
            <consortium name="Pathogen Informatics"/>
            <person name="Doyle S."/>
        </authorList>
    </citation>
    <scope>NUCLEOTIDE SEQUENCE [LARGE SCALE GENOMIC DNA]</scope>
    <source>
        <strain evidence="13 14">NCTC11544</strain>
    </source>
</reference>
<evidence type="ECO:0000256" key="5">
    <source>
        <dbReference type="ARBA" id="ARBA00022490"/>
    </source>
</evidence>
<dbReference type="UniPathway" id="UPA00232"/>
<dbReference type="InterPro" id="IPR002938">
    <property type="entry name" value="FAD-bd"/>
</dbReference>
<dbReference type="GO" id="GO:0006744">
    <property type="term" value="P:ubiquinone biosynthetic process"/>
    <property type="evidence" value="ECO:0007669"/>
    <property type="project" value="UniProtKB-UniPathway"/>
</dbReference>
<comment type="subcellular location">
    <subcellularLocation>
        <location evidence="2">Cytoplasm</location>
    </subcellularLocation>
</comment>
<dbReference type="GO" id="GO:0008682">
    <property type="term" value="F:3-demethoxyubiquinol 3-hydroxylase activity"/>
    <property type="evidence" value="ECO:0007669"/>
    <property type="project" value="TreeGrafter"/>
</dbReference>
<evidence type="ECO:0000256" key="4">
    <source>
        <dbReference type="ARBA" id="ARBA00005349"/>
    </source>
</evidence>
<evidence type="ECO:0000256" key="1">
    <source>
        <dbReference type="ARBA" id="ARBA00001974"/>
    </source>
</evidence>
<dbReference type="InterPro" id="IPR051205">
    <property type="entry name" value="UbiH/COQ6_monooxygenase"/>
</dbReference>
<dbReference type="InterPro" id="IPR010971">
    <property type="entry name" value="UbiH/COQ6"/>
</dbReference>
<evidence type="ECO:0000256" key="10">
    <source>
        <dbReference type="ARBA" id="ARBA00023033"/>
    </source>
</evidence>
<comment type="similarity">
    <text evidence="4">Belongs to the UbiH/COQ6 family.</text>
</comment>
<dbReference type="FunFam" id="3.50.50.60:FF:000048">
    <property type="entry name" value="2-octaprenyl-3-methyl-6-methoxy-1,4-benzoquinol hydroxylase"/>
    <property type="match status" value="1"/>
</dbReference>
<protein>
    <submittedName>
        <fullName evidence="13">2-octaprenyl-3-methyl-6-methoxy-1,4-benzoquinol hydroxylase</fullName>
        <ecNumber evidence="13">1.14.13.-</ecNumber>
    </submittedName>
</protein>
<dbReference type="NCBIfam" id="NF005951">
    <property type="entry name" value="PRK08020.1"/>
    <property type="match status" value="1"/>
</dbReference>
<comment type="cofactor">
    <cofactor evidence="1">
        <name>FAD</name>
        <dbReference type="ChEBI" id="CHEBI:57692"/>
    </cofactor>
</comment>
<feature type="domain" description="FAD-binding" evidence="12">
    <location>
        <begin position="28"/>
        <end position="361"/>
    </location>
</feature>
<proteinExistence type="inferred from homology"/>
<keyword evidence="6" id="KW-0285">Flavoprotein</keyword>
<keyword evidence="9 13" id="KW-0560">Oxidoreductase</keyword>
<evidence type="ECO:0000259" key="12">
    <source>
        <dbReference type="Pfam" id="PF01494"/>
    </source>
</evidence>
<comment type="pathway">
    <text evidence="3">Cofactor biosynthesis; ubiquinone biosynthesis.</text>
</comment>
<dbReference type="NCBIfam" id="TIGR01988">
    <property type="entry name" value="Ubi-OHases"/>
    <property type="match status" value="1"/>
</dbReference>
<dbReference type="PANTHER" id="PTHR43876">
    <property type="entry name" value="UBIQUINONE BIOSYNTHESIS MONOOXYGENASE COQ6, MITOCHONDRIAL"/>
    <property type="match status" value="1"/>
</dbReference>
<dbReference type="PANTHER" id="PTHR43876:SF10">
    <property type="entry name" value="3-DEMETHOXYUBIQUINOL 3-HYDROXYLASE"/>
    <property type="match status" value="1"/>
</dbReference>
<evidence type="ECO:0000256" key="6">
    <source>
        <dbReference type="ARBA" id="ARBA00022630"/>
    </source>
</evidence>
<dbReference type="EC" id="1.14.13.-" evidence="13"/>
<dbReference type="AlphaFoldDB" id="A0A379YRI9"/>
<dbReference type="Proteomes" id="UP000255529">
    <property type="component" value="Unassembled WGS sequence"/>
</dbReference>
<dbReference type="InterPro" id="IPR036188">
    <property type="entry name" value="FAD/NAD-bd_sf"/>
</dbReference>
<accession>A0A379YRI9</accession>
<evidence type="ECO:0000313" key="14">
    <source>
        <dbReference type="Proteomes" id="UP000255529"/>
    </source>
</evidence>
<dbReference type="SUPFAM" id="SSF51905">
    <property type="entry name" value="FAD/NAD(P)-binding domain"/>
    <property type="match status" value="1"/>
</dbReference>
<organism evidence="13 14">
    <name type="scientific">Serratia quinivorans</name>
    <dbReference type="NCBI Taxonomy" id="137545"/>
    <lineage>
        <taxon>Bacteria</taxon>
        <taxon>Pseudomonadati</taxon>
        <taxon>Pseudomonadota</taxon>
        <taxon>Gammaproteobacteria</taxon>
        <taxon>Enterobacterales</taxon>
        <taxon>Yersiniaceae</taxon>
        <taxon>Serratia</taxon>
    </lineage>
</organism>
<sequence length="413" mass="45268">MPNAMPVGMAIINQEKIANNMNTSQKRYDAVVVGGGMVGAAAALGLAQAGWSVALLEHQAPQAFDAQSPPDLRISAIGCTSVGLLKQLGAWPAVQAMRTAPYRRLETWEWASARVAFDAASLGLPELGFMVENRILQLALWQQLEQCDNLTLYCPARLRSLQRGDDHWQVTLDSSETLQARLVVGADGANSQVRNLAAIGTSGWQYRQSCMLITVETGAPQQDVTWQQFFPSGPRAFLPLYDQWASLVWYDSPQRIRQLQAMPPAQLEREIAEAFPARLGTAKVHAAGSFPLARRHAQRYVLPGLALLGDAAHTINPLAGQGVNLGYRDVDALLAVLSEAREQGEDWSSEAVLMRYQRRRRTDNLLMQSGMDLFYTAFSNNLAPLSVARNLALMAAQRAGKLKENALKYALGL</sequence>
<dbReference type="FunFam" id="3.50.50.60:FF:000021">
    <property type="entry name" value="Ubiquinone biosynthesis monooxygenase COQ6"/>
    <property type="match status" value="1"/>
</dbReference>
<keyword evidence="8" id="KW-0274">FAD</keyword>
<dbReference type="GO" id="GO:0110142">
    <property type="term" value="C:ubiquinone biosynthesis complex"/>
    <property type="evidence" value="ECO:0007669"/>
    <property type="project" value="UniProtKB-ARBA"/>
</dbReference>
<dbReference type="Gene3D" id="3.50.50.60">
    <property type="entry name" value="FAD/NAD(P)-binding domain"/>
    <property type="match status" value="2"/>
</dbReference>
<keyword evidence="7" id="KW-0831">Ubiquinone biosynthesis</keyword>
<evidence type="ECO:0000256" key="8">
    <source>
        <dbReference type="ARBA" id="ARBA00022827"/>
    </source>
</evidence>
<comment type="subunit">
    <text evidence="11">Component of the Ubi complex metabolon, which regroups five ubiquinone biosynthesis proteins (UbiE, UbiF, UbiG, UbiH and UbiI) and two accessory factors (UbiK and the lipid-binding protein UbiJ).</text>
</comment>
<evidence type="ECO:0000256" key="7">
    <source>
        <dbReference type="ARBA" id="ARBA00022688"/>
    </source>
</evidence>
<evidence type="ECO:0000256" key="9">
    <source>
        <dbReference type="ARBA" id="ARBA00023002"/>
    </source>
</evidence>
<keyword evidence="5" id="KW-0963">Cytoplasm</keyword>
<dbReference type="EMBL" id="UGYN01000002">
    <property type="protein sequence ID" value="SUI49199.1"/>
    <property type="molecule type" value="Genomic_DNA"/>
</dbReference>
<name>A0A379YRI9_9GAMM</name>
<evidence type="ECO:0000256" key="3">
    <source>
        <dbReference type="ARBA" id="ARBA00004749"/>
    </source>
</evidence>
<gene>
    <name evidence="13" type="primary">ubiF_1</name>
    <name evidence="13" type="ORF">NCTC11544_01028</name>
</gene>
<dbReference type="Pfam" id="PF01494">
    <property type="entry name" value="FAD_binding_3"/>
    <property type="match status" value="1"/>
</dbReference>
<keyword evidence="10" id="KW-0503">Monooxygenase</keyword>